<evidence type="ECO:0000313" key="3">
    <source>
        <dbReference type="Proteomes" id="UP001283361"/>
    </source>
</evidence>
<protein>
    <submittedName>
        <fullName evidence="2">Uncharacterized protein</fullName>
    </submittedName>
</protein>
<sequence>MELIPVLIALGFLGHYGAAVLVVSAECCPQAVRELGSSVNKNPPAHVAPHIMSSASKIETLSGARNS</sequence>
<keyword evidence="3" id="KW-1185">Reference proteome</keyword>
<dbReference type="EMBL" id="JAWDGP010000228">
    <property type="protein sequence ID" value="KAK3802562.1"/>
    <property type="molecule type" value="Genomic_DNA"/>
</dbReference>
<name>A0AAE1ED54_9GAST</name>
<comment type="caution">
    <text evidence="2">The sequence shown here is derived from an EMBL/GenBank/DDBJ whole genome shotgun (WGS) entry which is preliminary data.</text>
</comment>
<reference evidence="2" key="1">
    <citation type="journal article" date="2023" name="G3 (Bethesda)">
        <title>A reference genome for the long-term kleptoplast-retaining sea slug Elysia crispata morphotype clarki.</title>
        <authorList>
            <person name="Eastman K.E."/>
            <person name="Pendleton A.L."/>
            <person name="Shaikh M.A."/>
            <person name="Suttiyut T."/>
            <person name="Ogas R."/>
            <person name="Tomko P."/>
            <person name="Gavelis G."/>
            <person name="Widhalm J.R."/>
            <person name="Wisecaver J.H."/>
        </authorList>
    </citation>
    <scope>NUCLEOTIDE SEQUENCE</scope>
    <source>
        <strain evidence="2">ECLA1</strain>
    </source>
</reference>
<evidence type="ECO:0000256" key="1">
    <source>
        <dbReference type="SAM" id="SignalP"/>
    </source>
</evidence>
<feature type="signal peptide" evidence="1">
    <location>
        <begin position="1"/>
        <end position="19"/>
    </location>
</feature>
<accession>A0AAE1ED54</accession>
<evidence type="ECO:0000313" key="2">
    <source>
        <dbReference type="EMBL" id="KAK3802562.1"/>
    </source>
</evidence>
<organism evidence="2 3">
    <name type="scientific">Elysia crispata</name>
    <name type="common">lettuce slug</name>
    <dbReference type="NCBI Taxonomy" id="231223"/>
    <lineage>
        <taxon>Eukaryota</taxon>
        <taxon>Metazoa</taxon>
        <taxon>Spiralia</taxon>
        <taxon>Lophotrochozoa</taxon>
        <taxon>Mollusca</taxon>
        <taxon>Gastropoda</taxon>
        <taxon>Heterobranchia</taxon>
        <taxon>Euthyneura</taxon>
        <taxon>Panpulmonata</taxon>
        <taxon>Sacoglossa</taxon>
        <taxon>Placobranchoidea</taxon>
        <taxon>Plakobranchidae</taxon>
        <taxon>Elysia</taxon>
    </lineage>
</organism>
<feature type="chain" id="PRO_5041991183" evidence="1">
    <location>
        <begin position="20"/>
        <end position="67"/>
    </location>
</feature>
<proteinExistence type="predicted"/>
<gene>
    <name evidence="2" type="ORF">RRG08_033221</name>
</gene>
<dbReference type="AlphaFoldDB" id="A0AAE1ED54"/>
<keyword evidence="1" id="KW-0732">Signal</keyword>
<dbReference type="Proteomes" id="UP001283361">
    <property type="component" value="Unassembled WGS sequence"/>
</dbReference>